<comment type="caution">
    <text evidence="2">The sequence shown here is derived from an EMBL/GenBank/DDBJ whole genome shotgun (WGS) entry which is preliminary data.</text>
</comment>
<dbReference type="EMBL" id="VTUZ01000067">
    <property type="protein sequence ID" value="KAA0997979.1"/>
    <property type="molecule type" value="Genomic_DNA"/>
</dbReference>
<gene>
    <name evidence="2" type="ORF">FVF58_46450</name>
</gene>
<accession>A0A5B0G7T1</accession>
<dbReference type="Proteomes" id="UP000325273">
    <property type="component" value="Unassembled WGS sequence"/>
</dbReference>
<dbReference type="InterPro" id="IPR016163">
    <property type="entry name" value="Ald_DH_C"/>
</dbReference>
<dbReference type="InterPro" id="IPR015590">
    <property type="entry name" value="Aldehyde_DH_dom"/>
</dbReference>
<dbReference type="InterPro" id="IPR047110">
    <property type="entry name" value="GABD/Sad-like"/>
</dbReference>
<proteinExistence type="predicted"/>
<protein>
    <submittedName>
        <fullName evidence="2">Aldehyde dehydrogenase family protein</fullName>
    </submittedName>
</protein>
<dbReference type="SUPFAM" id="SSF53720">
    <property type="entry name" value="ALDH-like"/>
    <property type="match status" value="1"/>
</dbReference>
<organism evidence="2 3">
    <name type="scientific">Paraburkholderia panacisoli</name>
    <dbReference type="NCBI Taxonomy" id="2603818"/>
    <lineage>
        <taxon>Bacteria</taxon>
        <taxon>Pseudomonadati</taxon>
        <taxon>Pseudomonadota</taxon>
        <taxon>Betaproteobacteria</taxon>
        <taxon>Burkholderiales</taxon>
        <taxon>Burkholderiaceae</taxon>
        <taxon>Paraburkholderia</taxon>
    </lineage>
</organism>
<dbReference type="PANTHER" id="PTHR43217:SF1">
    <property type="entry name" value="SUCCINATE SEMIALDEHYDE DEHYDROGENASE [NAD(P)+] SAD"/>
    <property type="match status" value="1"/>
</dbReference>
<evidence type="ECO:0000313" key="3">
    <source>
        <dbReference type="Proteomes" id="UP000325273"/>
    </source>
</evidence>
<dbReference type="Pfam" id="PF00171">
    <property type="entry name" value="Aldedh"/>
    <property type="match status" value="1"/>
</dbReference>
<dbReference type="PANTHER" id="PTHR43217">
    <property type="entry name" value="SUCCINATE SEMIALDEHYDE DEHYDROGENASE [NAD(P)+] SAD"/>
    <property type="match status" value="1"/>
</dbReference>
<sequence>MPWANTRPYTKFRFTGTFIGMSKRRKTRVLYGHAMRQRIRSEVVSTMKRSGIQKIGGGLPLGTTLEPLANTRRVPAIDRIVANARESGAKVATGGERVGTQDNFFAPTVLTDVPLDASVFNDEPFGPIAAIRVSDALDLVIGGTQMLPEEHGLRFPSGSHCVDVWIPDPQKEPRKHLPKARVLPLARDHPERLDPTQMCANLDSALCDASSQKVFIRLSSPLPLRLAVRIA</sequence>
<name>A0A5B0G7T1_9BURK</name>
<feature type="domain" description="Aldehyde dehydrogenase" evidence="1">
    <location>
        <begin position="28"/>
        <end position="136"/>
    </location>
</feature>
<reference evidence="2 3" key="1">
    <citation type="submission" date="2019-08" db="EMBL/GenBank/DDBJ databases">
        <title>Paraburkholderia sp. DCY113.</title>
        <authorList>
            <person name="Kang J."/>
        </authorList>
    </citation>
    <scope>NUCLEOTIDE SEQUENCE [LARGE SCALE GENOMIC DNA]</scope>
    <source>
        <strain evidence="2 3">DCY113</strain>
    </source>
</reference>
<dbReference type="GO" id="GO:0004777">
    <property type="term" value="F:succinate-semialdehyde dehydrogenase (NAD+) activity"/>
    <property type="evidence" value="ECO:0007669"/>
    <property type="project" value="TreeGrafter"/>
</dbReference>
<evidence type="ECO:0000259" key="1">
    <source>
        <dbReference type="Pfam" id="PF00171"/>
    </source>
</evidence>
<dbReference type="InterPro" id="IPR016161">
    <property type="entry name" value="Ald_DH/histidinol_DH"/>
</dbReference>
<keyword evidence="3" id="KW-1185">Reference proteome</keyword>
<dbReference type="AlphaFoldDB" id="A0A5B0G7T1"/>
<dbReference type="Gene3D" id="3.40.309.10">
    <property type="entry name" value="Aldehyde Dehydrogenase, Chain A, domain 2"/>
    <property type="match status" value="1"/>
</dbReference>
<evidence type="ECO:0000313" key="2">
    <source>
        <dbReference type="EMBL" id="KAA0997979.1"/>
    </source>
</evidence>